<dbReference type="OrthoDB" id="4700192at2"/>
<dbReference type="KEGG" id="flh:EJ997_09800"/>
<dbReference type="Proteomes" id="UP000280344">
    <property type="component" value="Chromosome"/>
</dbReference>
<evidence type="ECO:0000313" key="1">
    <source>
        <dbReference type="EMBL" id="AZQ77584.1"/>
    </source>
</evidence>
<sequence>MDTELSPNLCAWISALHVTGREKFDLSPVARNDRWPWLLEEAEIAYRSMVEIAGELPGEVETLRLFSELLRMIGGSSEPLTAGLPQEVVLHSVDMFERDLLTVIDEGTLGRYILAAELSWAENDLRLGENSSLNEWWSVPTYLNRYGTRLPNLFRAAYLFKKSLPLIGGLPHDTILCEDSALEFAQRLGRYVNLESVPDERRVCRIKSGEDFIRLVESYPATVTAQGRGRPDVSTLKQIDVVPDWKRVGEQFDAVSVDCRTYLTASWRPLSTSYGFTRISGWVPEAVYLLRSQSVHTA</sequence>
<evidence type="ECO:0000313" key="2">
    <source>
        <dbReference type="Proteomes" id="UP000280344"/>
    </source>
</evidence>
<proteinExistence type="predicted"/>
<organism evidence="1 2">
    <name type="scientific">Flaviflexus ciconiae</name>
    <dbReference type="NCBI Taxonomy" id="2496867"/>
    <lineage>
        <taxon>Bacteria</taxon>
        <taxon>Bacillati</taxon>
        <taxon>Actinomycetota</taxon>
        <taxon>Actinomycetes</taxon>
        <taxon>Actinomycetales</taxon>
        <taxon>Actinomycetaceae</taxon>
        <taxon>Flaviflexus</taxon>
    </lineage>
</organism>
<dbReference type="EMBL" id="CP034593">
    <property type="protein sequence ID" value="AZQ77584.1"/>
    <property type="molecule type" value="Genomic_DNA"/>
</dbReference>
<name>A0A3S9PZ14_9ACTO</name>
<gene>
    <name evidence="1" type="ORF">EJ997_09800</name>
</gene>
<keyword evidence="2" id="KW-1185">Reference proteome</keyword>
<accession>A0A3S9PZ14</accession>
<reference evidence="1 2" key="1">
    <citation type="submission" date="2018-12" db="EMBL/GenBank/DDBJ databases">
        <title>Complete genome sequence of Flaviflexus sp. H23T48.</title>
        <authorList>
            <person name="Bae J.-W."/>
            <person name="Lee J.-Y."/>
        </authorList>
    </citation>
    <scope>NUCLEOTIDE SEQUENCE [LARGE SCALE GENOMIC DNA]</scope>
    <source>
        <strain evidence="1 2">H23T48</strain>
    </source>
</reference>
<protein>
    <submittedName>
        <fullName evidence="1">Uncharacterized protein</fullName>
    </submittedName>
</protein>
<dbReference type="AlphaFoldDB" id="A0A3S9PZ14"/>
<dbReference type="RefSeq" id="WP_126704387.1">
    <property type="nucleotide sequence ID" value="NZ_CP034593.1"/>
</dbReference>